<evidence type="ECO:0000256" key="5">
    <source>
        <dbReference type="ARBA" id="ARBA00023136"/>
    </source>
</evidence>
<feature type="transmembrane region" description="Helical" evidence="6">
    <location>
        <begin position="175"/>
        <end position="198"/>
    </location>
</feature>
<proteinExistence type="inferred from homology"/>
<comment type="caution">
    <text evidence="8">The sequence shown here is derived from an EMBL/GenBank/DDBJ whole genome shotgun (WGS) entry which is preliminary data.</text>
</comment>
<dbReference type="InterPro" id="IPR000620">
    <property type="entry name" value="EamA_dom"/>
</dbReference>
<dbReference type="InterPro" id="IPR037185">
    <property type="entry name" value="EmrE-like"/>
</dbReference>
<feature type="transmembrane region" description="Helical" evidence="6">
    <location>
        <begin position="99"/>
        <end position="119"/>
    </location>
</feature>
<reference evidence="8" key="1">
    <citation type="journal article" date="2014" name="Int. J. Syst. Evol. Microbiol.">
        <title>Complete genome sequence of Corynebacterium casei LMG S-19264T (=DSM 44701T), isolated from a smear-ripened cheese.</title>
        <authorList>
            <consortium name="US DOE Joint Genome Institute (JGI-PGF)"/>
            <person name="Walter F."/>
            <person name="Albersmeier A."/>
            <person name="Kalinowski J."/>
            <person name="Ruckert C."/>
        </authorList>
    </citation>
    <scope>NUCLEOTIDE SEQUENCE</scope>
    <source>
        <strain evidence="8">CGMCC 1.12214</strain>
    </source>
</reference>
<dbReference type="SUPFAM" id="SSF103481">
    <property type="entry name" value="Multidrug resistance efflux transporter EmrE"/>
    <property type="match status" value="2"/>
</dbReference>
<dbReference type="Proteomes" id="UP000603912">
    <property type="component" value="Unassembled WGS sequence"/>
</dbReference>
<organism evidence="8 9">
    <name type="scientific">Alsobacter metallidurans</name>
    <dbReference type="NCBI Taxonomy" id="340221"/>
    <lineage>
        <taxon>Bacteria</taxon>
        <taxon>Pseudomonadati</taxon>
        <taxon>Pseudomonadota</taxon>
        <taxon>Alphaproteobacteria</taxon>
        <taxon>Hyphomicrobiales</taxon>
        <taxon>Alsobacteraceae</taxon>
        <taxon>Alsobacter</taxon>
    </lineage>
</organism>
<comment type="similarity">
    <text evidence="2">Belongs to the drug/metabolite transporter (DMT) superfamily. 10 TMS drug/metabolite exporter (DME) (TC 2.A.7.3) family.</text>
</comment>
<feature type="transmembrane region" description="Helical" evidence="6">
    <location>
        <begin position="150"/>
        <end position="168"/>
    </location>
</feature>
<keyword evidence="9" id="KW-1185">Reference proteome</keyword>
<gene>
    <name evidence="8" type="ORF">GCM10007036_13590</name>
</gene>
<feature type="transmembrane region" description="Helical" evidence="6">
    <location>
        <begin position="242"/>
        <end position="258"/>
    </location>
</feature>
<feature type="transmembrane region" description="Helical" evidence="6">
    <location>
        <begin position="12"/>
        <end position="30"/>
    </location>
</feature>
<feature type="transmembrane region" description="Helical" evidence="6">
    <location>
        <begin position="210"/>
        <end position="230"/>
    </location>
</feature>
<evidence type="ECO:0000256" key="6">
    <source>
        <dbReference type="SAM" id="Phobius"/>
    </source>
</evidence>
<sequence length="305" mass="32295">MHSFAQNRRGILSMMAAMAIFTTSDTMMKIVREAAPPGEVVFIRGAFAILFSLVLLFGLGQIRRLPDTLSGWVALRAGLEAVVAICFVIALGHLPLADLTAIGQSAPILIAVACAVSGLEPMGWRRWLAVLVGFGGVLLVVRPTGSHFDAYSFVALLSAFFVAGRDLVTRSIPRAIPTAAILTATSTAVCLSGLGMITVENWVHLAPVQWLYLIGAGAAVMLGQFFVITAFRDVDVSVVSPFRYSVIIWAVLAGAIVFGELPDAMTITGAALVIGSGIYTIHRERIRARMEPATASAAANCEPAP</sequence>
<evidence type="ECO:0000256" key="1">
    <source>
        <dbReference type="ARBA" id="ARBA00004141"/>
    </source>
</evidence>
<reference evidence="8" key="2">
    <citation type="submission" date="2020-09" db="EMBL/GenBank/DDBJ databases">
        <authorList>
            <person name="Sun Q."/>
            <person name="Zhou Y."/>
        </authorList>
    </citation>
    <scope>NUCLEOTIDE SEQUENCE</scope>
    <source>
        <strain evidence="8">CGMCC 1.12214</strain>
    </source>
</reference>
<dbReference type="Gene3D" id="1.10.3730.20">
    <property type="match status" value="1"/>
</dbReference>
<feature type="domain" description="EamA" evidence="7">
    <location>
        <begin position="9"/>
        <end position="141"/>
    </location>
</feature>
<dbReference type="AlphaFoldDB" id="A0A917I5G3"/>
<dbReference type="PANTHER" id="PTHR22911">
    <property type="entry name" value="ACYL-MALONYL CONDENSING ENZYME-RELATED"/>
    <property type="match status" value="1"/>
</dbReference>
<keyword evidence="3 6" id="KW-0812">Transmembrane</keyword>
<evidence type="ECO:0000313" key="9">
    <source>
        <dbReference type="Proteomes" id="UP000603912"/>
    </source>
</evidence>
<dbReference type="EMBL" id="BMES01000001">
    <property type="protein sequence ID" value="GGH14343.1"/>
    <property type="molecule type" value="Genomic_DNA"/>
</dbReference>
<feature type="transmembrane region" description="Helical" evidence="6">
    <location>
        <begin position="264"/>
        <end position="281"/>
    </location>
</feature>
<evidence type="ECO:0000313" key="8">
    <source>
        <dbReference type="EMBL" id="GGH14343.1"/>
    </source>
</evidence>
<keyword evidence="5 6" id="KW-0472">Membrane</keyword>
<dbReference type="RefSeq" id="WP_188516904.1">
    <property type="nucleotide sequence ID" value="NZ_BMES01000001.1"/>
</dbReference>
<feature type="domain" description="EamA" evidence="7">
    <location>
        <begin position="153"/>
        <end position="276"/>
    </location>
</feature>
<protein>
    <submittedName>
        <fullName evidence="8">Membrane protein</fullName>
    </submittedName>
</protein>
<name>A0A917I5G3_9HYPH</name>
<keyword evidence="4 6" id="KW-1133">Transmembrane helix</keyword>
<accession>A0A917I5G3</accession>
<feature type="transmembrane region" description="Helical" evidence="6">
    <location>
        <begin position="126"/>
        <end position="144"/>
    </location>
</feature>
<evidence type="ECO:0000259" key="7">
    <source>
        <dbReference type="Pfam" id="PF00892"/>
    </source>
</evidence>
<dbReference type="PANTHER" id="PTHR22911:SF6">
    <property type="entry name" value="SOLUTE CARRIER FAMILY 35 MEMBER G1"/>
    <property type="match status" value="1"/>
</dbReference>
<comment type="subcellular location">
    <subcellularLocation>
        <location evidence="1">Membrane</location>
        <topology evidence="1">Multi-pass membrane protein</topology>
    </subcellularLocation>
</comment>
<evidence type="ECO:0000256" key="4">
    <source>
        <dbReference type="ARBA" id="ARBA00022989"/>
    </source>
</evidence>
<feature type="transmembrane region" description="Helical" evidence="6">
    <location>
        <begin position="42"/>
        <end position="60"/>
    </location>
</feature>
<dbReference type="Pfam" id="PF00892">
    <property type="entry name" value="EamA"/>
    <property type="match status" value="2"/>
</dbReference>
<evidence type="ECO:0000256" key="3">
    <source>
        <dbReference type="ARBA" id="ARBA00022692"/>
    </source>
</evidence>
<evidence type="ECO:0000256" key="2">
    <source>
        <dbReference type="ARBA" id="ARBA00009853"/>
    </source>
</evidence>
<feature type="transmembrane region" description="Helical" evidence="6">
    <location>
        <begin position="72"/>
        <end position="93"/>
    </location>
</feature>
<dbReference type="GO" id="GO:0016020">
    <property type="term" value="C:membrane"/>
    <property type="evidence" value="ECO:0007669"/>
    <property type="project" value="UniProtKB-SubCell"/>
</dbReference>